<dbReference type="SUPFAM" id="SSF57535">
    <property type="entry name" value="Complement control module/SCR domain"/>
    <property type="match status" value="2"/>
</dbReference>
<comment type="caution">
    <text evidence="15">Lacks conserved residue(s) required for the propagation of feature annotation.</text>
</comment>
<feature type="domain" description="Sushi" evidence="18">
    <location>
        <begin position="130"/>
        <end position="197"/>
    </location>
</feature>
<dbReference type="GO" id="GO:0016020">
    <property type="term" value="C:membrane"/>
    <property type="evidence" value="ECO:0007669"/>
    <property type="project" value="UniProtKB-SubCell"/>
</dbReference>
<dbReference type="CDD" id="cd00033">
    <property type="entry name" value="CCP"/>
    <property type="match status" value="1"/>
</dbReference>
<name>A0A4X1T6C6_PIG</name>
<feature type="signal peptide" evidence="17">
    <location>
        <begin position="1"/>
        <end position="27"/>
    </location>
</feature>
<evidence type="ECO:0000256" key="1">
    <source>
        <dbReference type="ARBA" id="ARBA00002381"/>
    </source>
</evidence>
<feature type="region of interest" description="Disordered" evidence="16">
    <location>
        <begin position="196"/>
        <end position="231"/>
    </location>
</feature>
<reference evidence="19" key="2">
    <citation type="submission" date="2025-08" db="UniProtKB">
        <authorList>
            <consortium name="Ensembl"/>
        </authorList>
    </citation>
    <scope>IDENTIFICATION</scope>
</reference>
<dbReference type="Gene3D" id="2.20.28.230">
    <property type="match status" value="2"/>
</dbReference>
<feature type="region of interest" description="Disordered" evidence="16">
    <location>
        <begin position="93"/>
        <end position="130"/>
    </location>
</feature>
<keyword evidence="10" id="KW-0472">Membrane</keyword>
<evidence type="ECO:0000256" key="8">
    <source>
        <dbReference type="ARBA" id="ARBA00022859"/>
    </source>
</evidence>
<keyword evidence="13" id="KW-0325">Glycoprotein</keyword>
<dbReference type="GO" id="GO:0002682">
    <property type="term" value="P:regulation of immune system process"/>
    <property type="evidence" value="ECO:0007669"/>
    <property type="project" value="UniProtKB-ARBA"/>
</dbReference>
<keyword evidence="6 17" id="KW-0732">Signal</keyword>
<evidence type="ECO:0000256" key="16">
    <source>
        <dbReference type="SAM" id="MobiDB-lite"/>
    </source>
</evidence>
<dbReference type="AlphaFoldDB" id="A0A4X1T6C6"/>
<dbReference type="PANTHER" id="PTHR10573">
    <property type="entry name" value="INTERLEUKIN-2 RECEPTOR ALPHA CHAIN"/>
    <property type="match status" value="1"/>
</dbReference>
<feature type="compositionally biased region" description="Polar residues" evidence="16">
    <location>
        <begin position="118"/>
        <end position="127"/>
    </location>
</feature>
<feature type="compositionally biased region" description="Polar residues" evidence="16">
    <location>
        <begin position="307"/>
        <end position="316"/>
    </location>
</feature>
<keyword evidence="12" id="KW-0675">Receptor</keyword>
<dbReference type="GO" id="GO:0004911">
    <property type="term" value="F:interleukin-2 receptor activity"/>
    <property type="evidence" value="ECO:0007669"/>
    <property type="project" value="InterPro"/>
</dbReference>
<evidence type="ECO:0000256" key="17">
    <source>
        <dbReference type="SAM" id="SignalP"/>
    </source>
</evidence>
<comment type="function">
    <text evidence="1">Receptor for interleukin-2. The receptor is involved in the regulation of immune tolerance by controlling regulatory T cells (TREGs) activity. TREGs suppress the activation and expansion of autoreactive T-cells.</text>
</comment>
<keyword evidence="11" id="KW-1015">Disulfide bond</keyword>
<dbReference type="Gene3D" id="2.10.70.10">
    <property type="entry name" value="Complement Module, domain 1"/>
    <property type="match status" value="1"/>
</dbReference>
<feature type="compositionally biased region" description="Polar residues" evidence="16">
    <location>
        <begin position="278"/>
        <end position="290"/>
    </location>
</feature>
<dbReference type="Ensembl" id="ENSSSCT00070013271.1">
    <property type="protein sequence ID" value="ENSSSCP00070010934.1"/>
    <property type="gene ID" value="ENSSSCG00070006914.1"/>
</dbReference>
<dbReference type="PROSITE" id="PS51257">
    <property type="entry name" value="PROKAR_LIPOPROTEIN"/>
    <property type="match status" value="1"/>
</dbReference>
<dbReference type="GO" id="GO:0006955">
    <property type="term" value="P:immune response"/>
    <property type="evidence" value="ECO:0007669"/>
    <property type="project" value="UniProtKB-ARBA"/>
</dbReference>
<feature type="compositionally biased region" description="Polar residues" evidence="16">
    <location>
        <begin position="217"/>
        <end position="231"/>
    </location>
</feature>
<evidence type="ECO:0000256" key="4">
    <source>
        <dbReference type="ARBA" id="ARBA00022659"/>
    </source>
</evidence>
<proteinExistence type="predicted"/>
<dbReference type="Proteomes" id="UP000314985">
    <property type="component" value="Chromosome 10"/>
</dbReference>
<dbReference type="InterPro" id="IPR000436">
    <property type="entry name" value="Sushi_SCR_CCP_dom"/>
</dbReference>
<gene>
    <name evidence="19" type="primary">IL2RA</name>
</gene>
<evidence type="ECO:0000256" key="12">
    <source>
        <dbReference type="ARBA" id="ARBA00023170"/>
    </source>
</evidence>
<evidence type="ECO:0000313" key="20">
    <source>
        <dbReference type="Proteomes" id="UP000314985"/>
    </source>
</evidence>
<keyword evidence="8" id="KW-0391">Immunity</keyword>
<evidence type="ECO:0000259" key="18">
    <source>
        <dbReference type="PROSITE" id="PS50923"/>
    </source>
</evidence>
<dbReference type="InterPro" id="IPR035976">
    <property type="entry name" value="Sushi/SCR/CCP_sf"/>
</dbReference>
<comment type="subcellular location">
    <subcellularLocation>
        <location evidence="2">Membrane</location>
        <topology evidence="2">Single-pass type I membrane protein</topology>
    </subcellularLocation>
</comment>
<evidence type="ECO:0000256" key="9">
    <source>
        <dbReference type="ARBA" id="ARBA00022989"/>
    </source>
</evidence>
<feature type="chain" id="PRO_5021268330" description="Interleukin-2 receptor subunit alpha" evidence="17">
    <location>
        <begin position="28"/>
        <end position="316"/>
    </location>
</feature>
<evidence type="ECO:0000256" key="13">
    <source>
        <dbReference type="ARBA" id="ARBA00023180"/>
    </source>
</evidence>
<keyword evidence="9" id="KW-1133">Transmembrane helix</keyword>
<evidence type="ECO:0000256" key="10">
    <source>
        <dbReference type="ARBA" id="ARBA00023136"/>
    </source>
</evidence>
<accession>A0A4X1T6C6</accession>
<dbReference type="FunFam" id="2.20.28.230:FF:000002">
    <property type="entry name" value="Interleukin-2 receptor subunit alpha"/>
    <property type="match status" value="1"/>
</dbReference>
<evidence type="ECO:0000256" key="11">
    <source>
        <dbReference type="ARBA" id="ARBA00023157"/>
    </source>
</evidence>
<evidence type="ECO:0000256" key="14">
    <source>
        <dbReference type="ARBA" id="ARBA00025938"/>
    </source>
</evidence>
<keyword evidence="7" id="KW-0677">Repeat</keyword>
<comment type="subunit">
    <text evidence="14">Non-covalent dimer of an alpha and a beta subunit. IL2R exists in 3 different forms: a high affinity dimer, an intermediate affinity monomer (beta subunit), and a low affinity monomer (alpha subunit). The high and intermediate affinity forms also associate with a gamma subunit.</text>
</comment>
<evidence type="ECO:0000256" key="3">
    <source>
        <dbReference type="ARBA" id="ARBA00013445"/>
    </source>
</evidence>
<feature type="compositionally biased region" description="Basic and acidic residues" evidence="16">
    <location>
        <begin position="104"/>
        <end position="114"/>
    </location>
</feature>
<reference evidence="19 20" key="1">
    <citation type="submission" date="2017-08" db="EMBL/GenBank/DDBJ databases">
        <title>USMARCv1.0.</title>
        <authorList>
            <person name="Hannum G.I."/>
            <person name="Koren S."/>
            <person name="Schroeder S.G."/>
            <person name="Chin S.C."/>
            <person name="Nonneman D.J."/>
            <person name="Becker S.A."/>
            <person name="Rosen B.D."/>
            <person name="Bickhart D.M."/>
            <person name="Putnam N.H."/>
            <person name="Green R.E."/>
            <person name="Tuggle C.K."/>
            <person name="Liu H."/>
            <person name="Rohrer G.A."/>
            <person name="Warr A."/>
            <person name="Hall R."/>
            <person name="Kim K."/>
            <person name="Hume D.A."/>
            <person name="Talbot R."/>
            <person name="Chow W."/>
            <person name="Howe K."/>
            <person name="Schwartz A.S."/>
            <person name="Watson M."/>
            <person name="Archibald A.L."/>
            <person name="Phillippy A.M."/>
            <person name="Smith T.P.L."/>
        </authorList>
    </citation>
    <scope>NUCLEOTIDE SEQUENCE [LARGE SCALE GENOMIC DNA]</scope>
</reference>
<evidence type="ECO:0000256" key="2">
    <source>
        <dbReference type="ARBA" id="ARBA00004479"/>
    </source>
</evidence>
<dbReference type="GO" id="GO:0019976">
    <property type="term" value="F:interleukin-2 binding"/>
    <property type="evidence" value="ECO:0007669"/>
    <property type="project" value="InterPro"/>
</dbReference>
<protein>
    <recommendedName>
        <fullName evidence="3">Interleukin-2 receptor subunit alpha</fullName>
    </recommendedName>
</protein>
<dbReference type="PROSITE" id="PS50923">
    <property type="entry name" value="SUSHI"/>
    <property type="match status" value="1"/>
</dbReference>
<evidence type="ECO:0000256" key="5">
    <source>
        <dbReference type="ARBA" id="ARBA00022692"/>
    </source>
</evidence>
<evidence type="ECO:0000256" key="6">
    <source>
        <dbReference type="ARBA" id="ARBA00022729"/>
    </source>
</evidence>
<keyword evidence="5" id="KW-0812">Transmembrane</keyword>
<evidence type="ECO:0000256" key="15">
    <source>
        <dbReference type="PROSITE-ProRule" id="PRU00302"/>
    </source>
</evidence>
<evidence type="ECO:0000313" key="19">
    <source>
        <dbReference type="Ensembl" id="ENSSSCP00070010934.1"/>
    </source>
</evidence>
<dbReference type="PANTHER" id="PTHR10573:SF0">
    <property type="entry name" value="INTERLEUKIN-2 RECEPTOR SUBUNIT ALPHA"/>
    <property type="match status" value="1"/>
</dbReference>
<evidence type="ECO:0000256" key="7">
    <source>
        <dbReference type="ARBA" id="ARBA00022737"/>
    </source>
</evidence>
<organism evidence="19 20">
    <name type="scientific">Sus scrofa</name>
    <name type="common">Pig</name>
    <dbReference type="NCBI Taxonomy" id="9823"/>
    <lineage>
        <taxon>Eukaryota</taxon>
        <taxon>Metazoa</taxon>
        <taxon>Chordata</taxon>
        <taxon>Craniata</taxon>
        <taxon>Vertebrata</taxon>
        <taxon>Euteleostomi</taxon>
        <taxon>Mammalia</taxon>
        <taxon>Eutheria</taxon>
        <taxon>Laurasiatheria</taxon>
        <taxon>Artiodactyla</taxon>
        <taxon>Suina</taxon>
        <taxon>Suidae</taxon>
        <taxon>Sus</taxon>
    </lineage>
</organism>
<dbReference type="SMART" id="SM00032">
    <property type="entry name" value="CCP"/>
    <property type="match status" value="2"/>
</dbReference>
<feature type="region of interest" description="Disordered" evidence="16">
    <location>
        <begin position="252"/>
        <end position="316"/>
    </location>
</feature>
<sequence length="316" mass="35487">MPRTRRMEPSLLMWGFFTFTMIPGCMAGACVQQPPSLRNATFKILGYKVGTTLNCDCQRGFRRDPSSGPYMICRGNSSHSFWENKCQCMPTSSPRIPVKQVTPRPEEQKERKTTETQGQMQPPNQANLPGHCKEPPPWEHESLKRVYHFMEGQTVRYQCLPGFRDGSAQNNSAQSVCKKQEDQEVMRWTQPKLKCKSEKENGSFPEPQINTAAPPMTKTSLPTRTKGTTDSQNLTEVPATMQPIIFTTQYQLAGRRTEGRSRKPRAVRSQEQPAEVMTHSQNQRSETLIQEASPGPVGLGQLCSHIPKTSATATPS</sequence>
<keyword evidence="4 15" id="KW-0768">Sushi</keyword>
<dbReference type="InterPro" id="IPR015486">
    <property type="entry name" value="IL-2_rcpt_alpha"/>
</dbReference>